<protein>
    <submittedName>
        <fullName evidence="5">GNAT family N-acetyltransferase</fullName>
        <ecNumber evidence="5">2.3.1.-</ecNumber>
    </submittedName>
</protein>
<keyword evidence="1 5" id="KW-0808">Transferase</keyword>
<evidence type="ECO:0000256" key="1">
    <source>
        <dbReference type="ARBA" id="ARBA00022679"/>
    </source>
</evidence>
<dbReference type="Pfam" id="PF00583">
    <property type="entry name" value="Acetyltransf_1"/>
    <property type="match status" value="1"/>
</dbReference>
<name>A0ABW3YEC9_9ACTN</name>
<dbReference type="Proteomes" id="UP001597260">
    <property type="component" value="Unassembled WGS sequence"/>
</dbReference>
<comment type="caution">
    <text evidence="5">The sequence shown here is derived from an EMBL/GenBank/DDBJ whole genome shotgun (WGS) entry which is preliminary data.</text>
</comment>
<dbReference type="InterPro" id="IPR050832">
    <property type="entry name" value="Bact_Acetyltransf"/>
</dbReference>
<proteinExistence type="predicted"/>
<dbReference type="RefSeq" id="WP_377571975.1">
    <property type="nucleotide sequence ID" value="NZ_JBHTMP010000024.1"/>
</dbReference>
<dbReference type="Gene3D" id="3.40.630.30">
    <property type="match status" value="1"/>
</dbReference>
<dbReference type="CDD" id="cd04301">
    <property type="entry name" value="NAT_SF"/>
    <property type="match status" value="1"/>
</dbReference>
<dbReference type="SUPFAM" id="SSF55729">
    <property type="entry name" value="Acyl-CoA N-acyltransferases (Nat)"/>
    <property type="match status" value="1"/>
</dbReference>
<evidence type="ECO:0000256" key="2">
    <source>
        <dbReference type="ARBA" id="ARBA00023315"/>
    </source>
</evidence>
<organism evidence="5 6">
    <name type="scientific">Micromonospora sonneratiae</name>
    <dbReference type="NCBI Taxonomy" id="1184706"/>
    <lineage>
        <taxon>Bacteria</taxon>
        <taxon>Bacillati</taxon>
        <taxon>Actinomycetota</taxon>
        <taxon>Actinomycetes</taxon>
        <taxon>Micromonosporales</taxon>
        <taxon>Micromonosporaceae</taxon>
        <taxon>Micromonospora</taxon>
    </lineage>
</organism>
<dbReference type="EMBL" id="JBHTMP010000024">
    <property type="protein sequence ID" value="MFD1322827.1"/>
    <property type="molecule type" value="Genomic_DNA"/>
</dbReference>
<dbReference type="Gene3D" id="3.30.70.260">
    <property type="match status" value="1"/>
</dbReference>
<dbReference type="InterPro" id="IPR045865">
    <property type="entry name" value="ACT-like_dom_sf"/>
</dbReference>
<dbReference type="InterPro" id="IPR016181">
    <property type="entry name" value="Acyl_CoA_acyltransferase"/>
</dbReference>
<dbReference type="PANTHER" id="PTHR43877">
    <property type="entry name" value="AMINOALKYLPHOSPHONATE N-ACETYLTRANSFERASE-RELATED-RELATED"/>
    <property type="match status" value="1"/>
</dbReference>
<dbReference type="GO" id="GO:0016746">
    <property type="term" value="F:acyltransferase activity"/>
    <property type="evidence" value="ECO:0007669"/>
    <property type="project" value="UniProtKB-KW"/>
</dbReference>
<evidence type="ECO:0000313" key="5">
    <source>
        <dbReference type="EMBL" id="MFD1322827.1"/>
    </source>
</evidence>
<sequence length="365" mass="39110">MTLWRIRATVDDRPGYLSVLTASLALRGVNILSVQVHTTERGAVDDFLVDAPDTLDERDLVAAVERGRGRDCWVARSGARGLVDQPTRMLGLANRLVRDPDVLGELLGSLLSARSVTWRATPGPERAGPGGETMWLTDPVGGYFEVLRDVPAFTPAEFARAQALVDLAATVVRQAADRITLVLADGAELTVRPATIDDLPAVRETHERCSARTRHRRYLSGTSGPSDAQLRRLLEPASGLSLVAVREAHPGGPARVVALANLVAEGTMGELALLVEDAWQRRGVGSALLRRLVTRADQVGYAALVAHTQADNTAMLRTLYRLGQPRRVDRDGSLLTVTLSRVDAQVQRATGDAAVPVPGPAAAEA</sequence>
<dbReference type="PROSITE" id="PS51671">
    <property type="entry name" value="ACT"/>
    <property type="match status" value="1"/>
</dbReference>
<evidence type="ECO:0000259" key="3">
    <source>
        <dbReference type="PROSITE" id="PS51186"/>
    </source>
</evidence>
<keyword evidence="2 5" id="KW-0012">Acyltransferase</keyword>
<dbReference type="InterPro" id="IPR000182">
    <property type="entry name" value="GNAT_dom"/>
</dbReference>
<accession>A0ABW3YEC9</accession>
<reference evidence="6" key="1">
    <citation type="journal article" date="2019" name="Int. J. Syst. Evol. Microbiol.">
        <title>The Global Catalogue of Microorganisms (GCM) 10K type strain sequencing project: providing services to taxonomists for standard genome sequencing and annotation.</title>
        <authorList>
            <consortium name="The Broad Institute Genomics Platform"/>
            <consortium name="The Broad Institute Genome Sequencing Center for Infectious Disease"/>
            <person name="Wu L."/>
            <person name="Ma J."/>
        </authorList>
    </citation>
    <scope>NUCLEOTIDE SEQUENCE [LARGE SCALE GENOMIC DNA]</scope>
    <source>
        <strain evidence="6">JCM 31037</strain>
    </source>
</reference>
<dbReference type="InterPro" id="IPR002912">
    <property type="entry name" value="ACT_dom"/>
</dbReference>
<evidence type="ECO:0000259" key="4">
    <source>
        <dbReference type="PROSITE" id="PS51671"/>
    </source>
</evidence>
<dbReference type="SUPFAM" id="SSF55021">
    <property type="entry name" value="ACT-like"/>
    <property type="match status" value="1"/>
</dbReference>
<feature type="domain" description="N-acetyltransferase" evidence="3">
    <location>
        <begin position="189"/>
        <end position="340"/>
    </location>
</feature>
<evidence type="ECO:0000313" key="6">
    <source>
        <dbReference type="Proteomes" id="UP001597260"/>
    </source>
</evidence>
<gene>
    <name evidence="5" type="ORF">ACFQ4H_17180</name>
</gene>
<dbReference type="PROSITE" id="PS51186">
    <property type="entry name" value="GNAT"/>
    <property type="match status" value="1"/>
</dbReference>
<dbReference type="EC" id="2.3.1.-" evidence="5"/>
<dbReference type="Pfam" id="PF01842">
    <property type="entry name" value="ACT"/>
    <property type="match status" value="1"/>
</dbReference>
<dbReference type="CDD" id="cd02116">
    <property type="entry name" value="ACT"/>
    <property type="match status" value="1"/>
</dbReference>
<feature type="domain" description="ACT" evidence="4">
    <location>
        <begin position="5"/>
        <end position="79"/>
    </location>
</feature>
<keyword evidence="6" id="KW-1185">Reference proteome</keyword>